<sequence>MEYLSLLLSAMVIMLAFLTPLISFFLISRKATNKRVPPKAARSWPVIGHLPLLAGSFPPHITLGNLADHYGPIFTIKLGVHPTLVVSNLEMAMECLTTNDKAFASRPKSLATEILGYDCSMFGFAPYGEYWRQMRKIATVELLSNHRLEKLKHVREAEVKAAVEGLHKRWKESRSSSNEFVAEMKRWFSDVTLNVILKIIVGKRYLEYTENVDEVAQESYGWRCALRDFFELSGNFLASDALPFLRWLDLGGVERAMKKTAKELDDLMQGWLEEHKQKKASGTANAEEEDFIDVLLSTLNDAEDLSRRDADTINKATCLTLILAASDTTTITLTWTLSLLLNNPDVLKKAQCELDIHVGKERQVKESDMKNLVYLQAIIKESFRLYPAAPLSVPHESIEDCTVGGYHIPAGTRLIVNISKIHRDSRVWLNPSEFQPERFLTTHKNIDVKGQNFELIPFSSGRRMCPGVSFALQVLNLTLATLLHAFEIETPSGKPVDMSESAGLTNLKATPLEAVLTPRLSAHLYY</sequence>
<keyword evidence="4 12" id="KW-0812">Transmembrane</keyword>
<proteinExistence type="inferred from homology"/>
<name>A0ABQ9N4W4_HEVBR</name>
<feature type="transmembrane region" description="Helical" evidence="12">
    <location>
        <begin position="6"/>
        <end position="27"/>
    </location>
</feature>
<organism evidence="13 14">
    <name type="scientific">Hevea brasiliensis</name>
    <name type="common">Para rubber tree</name>
    <name type="synonym">Siphonia brasiliensis</name>
    <dbReference type="NCBI Taxonomy" id="3981"/>
    <lineage>
        <taxon>Eukaryota</taxon>
        <taxon>Viridiplantae</taxon>
        <taxon>Streptophyta</taxon>
        <taxon>Embryophyta</taxon>
        <taxon>Tracheophyta</taxon>
        <taxon>Spermatophyta</taxon>
        <taxon>Magnoliopsida</taxon>
        <taxon>eudicotyledons</taxon>
        <taxon>Gunneridae</taxon>
        <taxon>Pentapetalae</taxon>
        <taxon>rosids</taxon>
        <taxon>fabids</taxon>
        <taxon>Malpighiales</taxon>
        <taxon>Euphorbiaceae</taxon>
        <taxon>Crotonoideae</taxon>
        <taxon>Micrandreae</taxon>
        <taxon>Hevea</taxon>
    </lineage>
</organism>
<evidence type="ECO:0000256" key="2">
    <source>
        <dbReference type="ARBA" id="ARBA00004370"/>
    </source>
</evidence>
<dbReference type="InterPro" id="IPR002401">
    <property type="entry name" value="Cyt_P450_E_grp-I"/>
</dbReference>
<protein>
    <recommendedName>
        <fullName evidence="15">Cytochrome P450</fullName>
    </recommendedName>
</protein>
<evidence type="ECO:0000256" key="4">
    <source>
        <dbReference type="ARBA" id="ARBA00022692"/>
    </source>
</evidence>
<dbReference type="CDD" id="cd20654">
    <property type="entry name" value="CYP82"/>
    <property type="match status" value="1"/>
</dbReference>
<evidence type="ECO:0008006" key="15">
    <source>
        <dbReference type="Google" id="ProtNLM"/>
    </source>
</evidence>
<evidence type="ECO:0000256" key="10">
    <source>
        <dbReference type="ARBA" id="ARBA00023136"/>
    </source>
</evidence>
<evidence type="ECO:0000256" key="6">
    <source>
        <dbReference type="ARBA" id="ARBA00022989"/>
    </source>
</evidence>
<evidence type="ECO:0000256" key="1">
    <source>
        <dbReference type="ARBA" id="ARBA00001971"/>
    </source>
</evidence>
<evidence type="ECO:0000313" key="14">
    <source>
        <dbReference type="Proteomes" id="UP001174677"/>
    </source>
</evidence>
<evidence type="ECO:0000256" key="12">
    <source>
        <dbReference type="SAM" id="Phobius"/>
    </source>
</evidence>
<evidence type="ECO:0000256" key="8">
    <source>
        <dbReference type="ARBA" id="ARBA00023004"/>
    </source>
</evidence>
<dbReference type="PROSITE" id="PS00086">
    <property type="entry name" value="CYTOCHROME_P450"/>
    <property type="match status" value="1"/>
</dbReference>
<keyword evidence="8 11" id="KW-0408">Iron</keyword>
<dbReference type="InterPro" id="IPR036396">
    <property type="entry name" value="Cyt_P450_sf"/>
</dbReference>
<dbReference type="PANTHER" id="PTHR47947">
    <property type="entry name" value="CYTOCHROME P450 82C3-RELATED"/>
    <property type="match status" value="1"/>
</dbReference>
<dbReference type="InterPro" id="IPR001128">
    <property type="entry name" value="Cyt_P450"/>
</dbReference>
<dbReference type="InterPro" id="IPR050651">
    <property type="entry name" value="Plant_Cytochrome_P450_Monoox"/>
</dbReference>
<evidence type="ECO:0000256" key="11">
    <source>
        <dbReference type="RuleBase" id="RU000461"/>
    </source>
</evidence>
<evidence type="ECO:0000256" key="7">
    <source>
        <dbReference type="ARBA" id="ARBA00023002"/>
    </source>
</evidence>
<accession>A0ABQ9N4W4</accession>
<keyword evidence="10 12" id="KW-0472">Membrane</keyword>
<keyword evidence="9 11" id="KW-0503">Monooxygenase</keyword>
<comment type="similarity">
    <text evidence="11">Belongs to the cytochrome P450 family.</text>
</comment>
<comment type="caution">
    <text evidence="13">The sequence shown here is derived from an EMBL/GenBank/DDBJ whole genome shotgun (WGS) entry which is preliminary data.</text>
</comment>
<dbReference type="Gene3D" id="1.10.630.10">
    <property type="entry name" value="Cytochrome P450"/>
    <property type="match status" value="1"/>
</dbReference>
<keyword evidence="14" id="KW-1185">Reference proteome</keyword>
<keyword evidence="7 11" id="KW-0560">Oxidoreductase</keyword>
<reference evidence="13" key="1">
    <citation type="journal article" date="2023" name="Plant Biotechnol. J.">
        <title>Chromosome-level wild Hevea brasiliensis genome provides new tools for genomic-assisted breeding and valuable loci to elevate rubber yield.</title>
        <authorList>
            <person name="Cheng H."/>
            <person name="Song X."/>
            <person name="Hu Y."/>
            <person name="Wu T."/>
            <person name="Yang Q."/>
            <person name="An Z."/>
            <person name="Feng S."/>
            <person name="Deng Z."/>
            <person name="Wu W."/>
            <person name="Zeng X."/>
            <person name="Tu M."/>
            <person name="Wang X."/>
            <person name="Huang H."/>
        </authorList>
    </citation>
    <scope>NUCLEOTIDE SEQUENCE</scope>
    <source>
        <strain evidence="13">MT/VB/25A 57/8</strain>
    </source>
</reference>
<keyword evidence="6 12" id="KW-1133">Transmembrane helix</keyword>
<comment type="cofactor">
    <cofactor evidence="1">
        <name>heme</name>
        <dbReference type="ChEBI" id="CHEBI:30413"/>
    </cofactor>
</comment>
<dbReference type="Pfam" id="PF00067">
    <property type="entry name" value="p450"/>
    <property type="match status" value="1"/>
</dbReference>
<gene>
    <name evidence="13" type="ORF">P3X46_002212</name>
</gene>
<evidence type="ECO:0000256" key="3">
    <source>
        <dbReference type="ARBA" id="ARBA00022617"/>
    </source>
</evidence>
<keyword evidence="5 11" id="KW-0479">Metal-binding</keyword>
<dbReference type="Proteomes" id="UP001174677">
    <property type="component" value="Chromosome 2"/>
</dbReference>
<dbReference type="PRINTS" id="PR00463">
    <property type="entry name" value="EP450I"/>
</dbReference>
<dbReference type="PRINTS" id="PR00385">
    <property type="entry name" value="P450"/>
</dbReference>
<evidence type="ECO:0000313" key="13">
    <source>
        <dbReference type="EMBL" id="KAJ9186666.1"/>
    </source>
</evidence>
<dbReference type="InterPro" id="IPR017972">
    <property type="entry name" value="Cyt_P450_CS"/>
</dbReference>
<dbReference type="EMBL" id="JARPOI010000002">
    <property type="protein sequence ID" value="KAJ9186666.1"/>
    <property type="molecule type" value="Genomic_DNA"/>
</dbReference>
<dbReference type="SUPFAM" id="SSF48264">
    <property type="entry name" value="Cytochrome P450"/>
    <property type="match status" value="1"/>
</dbReference>
<evidence type="ECO:0000256" key="9">
    <source>
        <dbReference type="ARBA" id="ARBA00023033"/>
    </source>
</evidence>
<comment type="subcellular location">
    <subcellularLocation>
        <location evidence="2">Membrane</location>
    </subcellularLocation>
</comment>
<dbReference type="PANTHER" id="PTHR47947:SF26">
    <property type="entry name" value="CYTOCHROME P450"/>
    <property type="match status" value="1"/>
</dbReference>
<keyword evidence="3 11" id="KW-0349">Heme</keyword>
<evidence type="ECO:0000256" key="5">
    <source>
        <dbReference type="ARBA" id="ARBA00022723"/>
    </source>
</evidence>